<protein>
    <recommendedName>
        <fullName evidence="7 8">Ribonuclease P protein component</fullName>
        <shortName evidence="7">RNase P protein</shortName>
        <shortName evidence="7">RNaseP protein</shortName>
        <ecNumber evidence="7 8">3.1.26.5</ecNumber>
    </recommendedName>
    <alternativeName>
        <fullName evidence="7">Protein C5</fullName>
    </alternativeName>
</protein>
<proteinExistence type="inferred from homology"/>
<dbReference type="GO" id="GO:0004526">
    <property type="term" value="F:ribonuclease P activity"/>
    <property type="evidence" value="ECO:0007669"/>
    <property type="project" value="UniProtKB-UniRule"/>
</dbReference>
<dbReference type="PANTHER" id="PTHR33992">
    <property type="entry name" value="RIBONUCLEASE P PROTEIN COMPONENT"/>
    <property type="match status" value="1"/>
</dbReference>
<dbReference type="EC" id="3.1.26.5" evidence="7 8"/>
<comment type="caution">
    <text evidence="10">The sequence shown here is derived from an EMBL/GenBank/DDBJ whole genome shotgun (WGS) entry which is preliminary data.</text>
</comment>
<evidence type="ECO:0000256" key="7">
    <source>
        <dbReference type="HAMAP-Rule" id="MF_00227"/>
    </source>
</evidence>
<dbReference type="PANTHER" id="PTHR33992:SF1">
    <property type="entry name" value="RIBONUCLEASE P PROTEIN COMPONENT"/>
    <property type="match status" value="1"/>
</dbReference>
<keyword evidence="5 7" id="KW-0378">Hydrolase</keyword>
<dbReference type="Proteomes" id="UP000285908">
    <property type="component" value="Unassembled WGS sequence"/>
</dbReference>
<dbReference type="InterPro" id="IPR000100">
    <property type="entry name" value="RNase_P"/>
</dbReference>
<keyword evidence="3 7" id="KW-0540">Nuclease</keyword>
<dbReference type="NCBIfam" id="TIGR00188">
    <property type="entry name" value="rnpA"/>
    <property type="match status" value="1"/>
</dbReference>
<comment type="function">
    <text evidence="1 7">RNaseP catalyzes the removal of the 5'-leader sequence from pre-tRNA to produce the mature 5'-terminus. It can also cleave other RNA substrates such as 4.5S RNA. The protein component plays an auxiliary but essential role in vivo by binding to the 5'-leader sequence and broadening the substrate specificity of the ribozyme.</text>
</comment>
<evidence type="ECO:0000256" key="2">
    <source>
        <dbReference type="ARBA" id="ARBA00022694"/>
    </source>
</evidence>
<comment type="similarity">
    <text evidence="7">Belongs to the RnpA family.</text>
</comment>
<dbReference type="InterPro" id="IPR020539">
    <property type="entry name" value="RNase_P_CS"/>
</dbReference>
<comment type="catalytic activity">
    <reaction evidence="7">
        <text>Endonucleolytic cleavage of RNA, removing 5'-extranucleotides from tRNA precursor.</text>
        <dbReference type="EC" id="3.1.26.5"/>
    </reaction>
</comment>
<evidence type="ECO:0000313" key="11">
    <source>
        <dbReference type="Proteomes" id="UP000285908"/>
    </source>
</evidence>
<reference evidence="10 11" key="1">
    <citation type="submission" date="2018-11" db="EMBL/GenBank/DDBJ databases">
        <title>Mesobaculum littorinae gen. nov., sp. nov., isolated from Littorina scabra that represents a novel genus of the order Rhodobacteraceae.</title>
        <authorList>
            <person name="Li F."/>
        </authorList>
    </citation>
    <scope>NUCLEOTIDE SEQUENCE [LARGE SCALE GENOMIC DNA]</scope>
    <source>
        <strain evidence="10 11">M0103</strain>
    </source>
</reference>
<keyword evidence="6 7" id="KW-0694">RNA-binding</keyword>
<dbReference type="EMBL" id="RQXX01000006">
    <property type="protein sequence ID" value="RVV97097.1"/>
    <property type="molecule type" value="Genomic_DNA"/>
</dbReference>
<dbReference type="AlphaFoldDB" id="A0A438AEJ2"/>
<evidence type="ECO:0000256" key="5">
    <source>
        <dbReference type="ARBA" id="ARBA00022801"/>
    </source>
</evidence>
<dbReference type="RefSeq" id="WP_127907572.1">
    <property type="nucleotide sequence ID" value="NZ_RQXX01000006.1"/>
</dbReference>
<evidence type="ECO:0000256" key="9">
    <source>
        <dbReference type="SAM" id="MobiDB-lite"/>
    </source>
</evidence>
<dbReference type="InterPro" id="IPR014721">
    <property type="entry name" value="Ribsml_uS5_D2-typ_fold_subgr"/>
</dbReference>
<name>A0A438AEJ2_9RHOB</name>
<accession>A0A438AEJ2</accession>
<dbReference type="GO" id="GO:0000049">
    <property type="term" value="F:tRNA binding"/>
    <property type="evidence" value="ECO:0007669"/>
    <property type="project" value="UniProtKB-UniRule"/>
</dbReference>
<evidence type="ECO:0000313" key="10">
    <source>
        <dbReference type="EMBL" id="RVV97097.1"/>
    </source>
</evidence>
<dbReference type="GO" id="GO:0042781">
    <property type="term" value="F:3'-tRNA processing endoribonuclease activity"/>
    <property type="evidence" value="ECO:0007669"/>
    <property type="project" value="TreeGrafter"/>
</dbReference>
<comment type="subunit">
    <text evidence="7">Consists of a catalytic RNA component (M1 or rnpB) and a protein subunit.</text>
</comment>
<dbReference type="Pfam" id="PF00825">
    <property type="entry name" value="Ribonuclease_P"/>
    <property type="match status" value="1"/>
</dbReference>
<sequence length="145" mass="15605">MTPPLAPASPTRSGAAEPVGAVSSCAPDGTATATVETLRKRADFLKASRARRQATPGFVLQARRRGDAEPAAGLRVGYTCSKKVGNAVARNRAKRRLREIARALLPCHGHPGWDYVLIGRRDTTATRPFPQLLADLETALDRVHK</sequence>
<dbReference type="InterPro" id="IPR020568">
    <property type="entry name" value="Ribosomal_Su5_D2-typ_SF"/>
</dbReference>
<gene>
    <name evidence="7 10" type="primary">rnpA</name>
    <name evidence="10" type="ORF">EKE94_15690</name>
</gene>
<dbReference type="GO" id="GO:0001682">
    <property type="term" value="P:tRNA 5'-leader removal"/>
    <property type="evidence" value="ECO:0007669"/>
    <property type="project" value="UniProtKB-UniRule"/>
</dbReference>
<dbReference type="Gene3D" id="3.30.230.10">
    <property type="match status" value="1"/>
</dbReference>
<evidence type="ECO:0000256" key="1">
    <source>
        <dbReference type="ARBA" id="ARBA00002663"/>
    </source>
</evidence>
<organism evidence="10 11">
    <name type="scientific">Mesobaculum littorinae</name>
    <dbReference type="NCBI Taxonomy" id="2486419"/>
    <lineage>
        <taxon>Bacteria</taxon>
        <taxon>Pseudomonadati</taxon>
        <taxon>Pseudomonadota</taxon>
        <taxon>Alphaproteobacteria</taxon>
        <taxon>Rhodobacterales</taxon>
        <taxon>Roseobacteraceae</taxon>
        <taxon>Mesobaculum</taxon>
    </lineage>
</organism>
<dbReference type="SUPFAM" id="SSF54211">
    <property type="entry name" value="Ribosomal protein S5 domain 2-like"/>
    <property type="match status" value="1"/>
</dbReference>
<evidence type="ECO:0000256" key="6">
    <source>
        <dbReference type="ARBA" id="ARBA00022884"/>
    </source>
</evidence>
<dbReference type="PROSITE" id="PS00648">
    <property type="entry name" value="RIBONUCLEASE_P"/>
    <property type="match status" value="1"/>
</dbReference>
<evidence type="ECO:0000256" key="4">
    <source>
        <dbReference type="ARBA" id="ARBA00022759"/>
    </source>
</evidence>
<keyword evidence="11" id="KW-1185">Reference proteome</keyword>
<feature type="region of interest" description="Disordered" evidence="9">
    <location>
        <begin position="1"/>
        <end position="30"/>
    </location>
</feature>
<dbReference type="GO" id="GO:0030677">
    <property type="term" value="C:ribonuclease P complex"/>
    <property type="evidence" value="ECO:0007669"/>
    <property type="project" value="TreeGrafter"/>
</dbReference>
<keyword evidence="2 7" id="KW-0819">tRNA processing</keyword>
<dbReference type="OrthoDB" id="9810867at2"/>
<dbReference type="HAMAP" id="MF_00227">
    <property type="entry name" value="RNase_P"/>
    <property type="match status" value="1"/>
</dbReference>
<evidence type="ECO:0000256" key="3">
    <source>
        <dbReference type="ARBA" id="ARBA00022722"/>
    </source>
</evidence>
<evidence type="ECO:0000256" key="8">
    <source>
        <dbReference type="NCBIfam" id="TIGR00188"/>
    </source>
</evidence>
<keyword evidence="4 7" id="KW-0255">Endonuclease</keyword>